<dbReference type="AlphaFoldDB" id="A0A3A4BGV9"/>
<dbReference type="PROSITE" id="PS50072">
    <property type="entry name" value="CSA_PPIASE_2"/>
    <property type="match status" value="1"/>
</dbReference>
<dbReference type="CDD" id="cd00317">
    <property type="entry name" value="cyclophilin"/>
    <property type="match status" value="1"/>
</dbReference>
<accession>A0A3A4BGV9</accession>
<dbReference type="PANTHER" id="PTHR45625:SF3">
    <property type="entry name" value="PEPTIDYL-PROLYL CIS-TRANS ISOMERASE B-RELATED"/>
    <property type="match status" value="1"/>
</dbReference>
<comment type="function">
    <text evidence="1">PPIases accelerate the folding of proteins. It catalyzes the cis-trans isomerization of proline imidic peptide bonds in oligopeptides.</text>
</comment>
<feature type="compositionally biased region" description="Basic and acidic residues" evidence="2">
    <location>
        <begin position="1"/>
        <end position="27"/>
    </location>
</feature>
<dbReference type="InterPro" id="IPR002130">
    <property type="entry name" value="Cyclophilin-type_PPIase_dom"/>
</dbReference>
<keyword evidence="6" id="KW-1185">Reference proteome</keyword>
<feature type="region of interest" description="Disordered" evidence="2">
    <location>
        <begin position="258"/>
        <end position="287"/>
    </location>
</feature>
<dbReference type="Proteomes" id="UP000265768">
    <property type="component" value="Unassembled WGS sequence"/>
</dbReference>
<protein>
    <submittedName>
        <fullName evidence="5">Peptidylprolyl isomerase</fullName>
    </submittedName>
</protein>
<keyword evidence="3" id="KW-1133">Transmembrane helix</keyword>
<feature type="region of interest" description="Disordered" evidence="2">
    <location>
        <begin position="1"/>
        <end position="32"/>
    </location>
</feature>
<feature type="compositionally biased region" description="Polar residues" evidence="2">
    <location>
        <begin position="63"/>
        <end position="81"/>
    </location>
</feature>
<evidence type="ECO:0000313" key="6">
    <source>
        <dbReference type="Proteomes" id="UP000265768"/>
    </source>
</evidence>
<feature type="region of interest" description="Disordered" evidence="2">
    <location>
        <begin position="101"/>
        <end position="120"/>
    </location>
</feature>
<dbReference type="InterPro" id="IPR029000">
    <property type="entry name" value="Cyclophilin-like_dom_sf"/>
</dbReference>
<evidence type="ECO:0000256" key="2">
    <source>
        <dbReference type="SAM" id="MobiDB-lite"/>
    </source>
</evidence>
<proteinExistence type="predicted"/>
<reference evidence="5 6" key="1">
    <citation type="submission" date="2018-09" db="EMBL/GenBank/DDBJ databases">
        <title>YIM 75507 draft genome.</title>
        <authorList>
            <person name="Tang S."/>
            <person name="Feng Y."/>
        </authorList>
    </citation>
    <scope>NUCLEOTIDE SEQUENCE [LARGE SCALE GENOMIC DNA]</scope>
    <source>
        <strain evidence="5 6">YIM 75507</strain>
    </source>
</reference>
<dbReference type="SUPFAM" id="SSF50891">
    <property type="entry name" value="Cyclophilin-like"/>
    <property type="match status" value="1"/>
</dbReference>
<dbReference type="Gene3D" id="2.40.100.10">
    <property type="entry name" value="Cyclophilin-like"/>
    <property type="match status" value="1"/>
</dbReference>
<sequence length="287" mass="30528">MSGKDRQKKLAREHYERQKERRLERERRQKRNTVIGSFVAVAVVVGGVVAATVALRDDGKPSAQATASGRPTPEAQPTTSAPAAPVDPTKVTCDYIADKNGEVKDVGKPPAKPDLSPKTMTLKTTQGDVVIELATEKAPCTVNSMAFLAKKDYFDDTKCHRLVNQPGQLEVLQCGDPLAKGDGSDKDGTGGPGYRYAEENLQGATYGKGTVAMAKTQMPSTTGSQFFIVYADSQLPPEYTPFGKVVKGLDIVEKVGKAGIAPGKENNPATPPKVPVGIKDVTISGKS</sequence>
<feature type="domain" description="PPIase cyclophilin-type" evidence="4">
    <location>
        <begin position="127"/>
        <end position="283"/>
    </location>
</feature>
<evidence type="ECO:0000256" key="1">
    <source>
        <dbReference type="ARBA" id="ARBA00002388"/>
    </source>
</evidence>
<dbReference type="InterPro" id="IPR044666">
    <property type="entry name" value="Cyclophilin_A-like"/>
</dbReference>
<evidence type="ECO:0000313" key="5">
    <source>
        <dbReference type="EMBL" id="RJL33982.1"/>
    </source>
</evidence>
<name>A0A3A4BGV9_9ACTN</name>
<feature type="transmembrane region" description="Helical" evidence="3">
    <location>
        <begin position="34"/>
        <end position="55"/>
    </location>
</feature>
<evidence type="ECO:0000259" key="4">
    <source>
        <dbReference type="PROSITE" id="PS50072"/>
    </source>
</evidence>
<gene>
    <name evidence="5" type="ORF">D5H75_05495</name>
</gene>
<keyword evidence="3" id="KW-0472">Membrane</keyword>
<organism evidence="5 6">
    <name type="scientific">Bailinhaonella thermotolerans</name>
    <dbReference type="NCBI Taxonomy" id="1070861"/>
    <lineage>
        <taxon>Bacteria</taxon>
        <taxon>Bacillati</taxon>
        <taxon>Actinomycetota</taxon>
        <taxon>Actinomycetes</taxon>
        <taxon>Streptosporangiales</taxon>
        <taxon>Streptosporangiaceae</taxon>
        <taxon>Bailinhaonella</taxon>
    </lineage>
</organism>
<keyword evidence="5" id="KW-0413">Isomerase</keyword>
<dbReference type="PANTHER" id="PTHR45625">
    <property type="entry name" value="PEPTIDYL-PROLYL CIS-TRANS ISOMERASE-RELATED"/>
    <property type="match status" value="1"/>
</dbReference>
<keyword evidence="3" id="KW-0812">Transmembrane</keyword>
<dbReference type="RefSeq" id="WP_119925281.1">
    <property type="nucleotide sequence ID" value="NZ_QZEY01000002.1"/>
</dbReference>
<dbReference type="Pfam" id="PF00160">
    <property type="entry name" value="Pro_isomerase"/>
    <property type="match status" value="1"/>
</dbReference>
<dbReference type="EMBL" id="QZEY01000002">
    <property type="protein sequence ID" value="RJL33982.1"/>
    <property type="molecule type" value="Genomic_DNA"/>
</dbReference>
<feature type="region of interest" description="Disordered" evidence="2">
    <location>
        <begin position="55"/>
        <end position="88"/>
    </location>
</feature>
<dbReference type="GO" id="GO:0003755">
    <property type="term" value="F:peptidyl-prolyl cis-trans isomerase activity"/>
    <property type="evidence" value="ECO:0007669"/>
    <property type="project" value="InterPro"/>
</dbReference>
<comment type="caution">
    <text evidence="5">The sequence shown here is derived from an EMBL/GenBank/DDBJ whole genome shotgun (WGS) entry which is preliminary data.</text>
</comment>
<evidence type="ECO:0000256" key="3">
    <source>
        <dbReference type="SAM" id="Phobius"/>
    </source>
</evidence>
<dbReference type="OrthoDB" id="5507614at2"/>